<dbReference type="OrthoDB" id="6149413at2759"/>
<evidence type="ECO:0000313" key="3">
    <source>
        <dbReference type="Proteomes" id="UP000507470"/>
    </source>
</evidence>
<keyword evidence="1" id="KW-0812">Transmembrane</keyword>
<evidence type="ECO:0000313" key="2">
    <source>
        <dbReference type="EMBL" id="CAC5360367.1"/>
    </source>
</evidence>
<accession>A0A6J8A3A5</accession>
<protein>
    <submittedName>
        <fullName evidence="2">Uncharacterized protein</fullName>
    </submittedName>
</protein>
<reference evidence="2 3" key="1">
    <citation type="submission" date="2020-06" db="EMBL/GenBank/DDBJ databases">
        <authorList>
            <person name="Li R."/>
            <person name="Bekaert M."/>
        </authorList>
    </citation>
    <scope>NUCLEOTIDE SEQUENCE [LARGE SCALE GENOMIC DNA]</scope>
    <source>
        <strain evidence="3">wild</strain>
    </source>
</reference>
<name>A0A6J8A3A5_MYTCO</name>
<keyword evidence="3" id="KW-1185">Reference proteome</keyword>
<sequence length="458" mass="53250">MMSYTIKQLEKYKASENKFAVQCYGCRVIQIPQQFIDCLQMDSDSSSVDDFDDVVLNKTKNKHWDRKLELINDLKKAVGTVQTGKKNLNVVVIGTTGCGKSSFINTALTSFRQDKWQLYSTVGKNSGNITNITQHFKSFRADKTYFKEDNKVLFPTFIDINGLEDDKDDFNRAFLRALFDGKIEEDEQLTTLLQMYQSNPNGFKKIMSRRIEYLKINRIIVVTSADPSEPLPNELFKCIKEVADDVKAIPIFGVMTKKDKFKRHEQIPKRIDDFIGNLGITEDSFKWIENYCPDVDKKMNYHMTVYPSIDVPVLKLITQVINPHLRSEDPMEERPGFLATIILKVVTMVSTLIQIVIWMFFLVGLIYVIYKDYRDCDMRPPNERRRCDGPATVIYTLLFITPIFVSLFLFVLPYIVKKLLRKDLQTWLSVISIVISLSTLVYIYKDQITHWFWTKVKV</sequence>
<proteinExistence type="predicted"/>
<keyword evidence="1" id="KW-0472">Membrane</keyword>
<dbReference type="SUPFAM" id="SSF52540">
    <property type="entry name" value="P-loop containing nucleoside triphosphate hydrolases"/>
    <property type="match status" value="1"/>
</dbReference>
<gene>
    <name evidence="2" type="ORF">MCOR_2874</name>
</gene>
<feature type="transmembrane region" description="Helical" evidence="1">
    <location>
        <begin position="427"/>
        <end position="444"/>
    </location>
</feature>
<dbReference type="Proteomes" id="UP000507470">
    <property type="component" value="Unassembled WGS sequence"/>
</dbReference>
<evidence type="ECO:0000256" key="1">
    <source>
        <dbReference type="SAM" id="Phobius"/>
    </source>
</evidence>
<dbReference type="InterPro" id="IPR027417">
    <property type="entry name" value="P-loop_NTPase"/>
</dbReference>
<organism evidence="2 3">
    <name type="scientific">Mytilus coruscus</name>
    <name type="common">Sea mussel</name>
    <dbReference type="NCBI Taxonomy" id="42192"/>
    <lineage>
        <taxon>Eukaryota</taxon>
        <taxon>Metazoa</taxon>
        <taxon>Spiralia</taxon>
        <taxon>Lophotrochozoa</taxon>
        <taxon>Mollusca</taxon>
        <taxon>Bivalvia</taxon>
        <taxon>Autobranchia</taxon>
        <taxon>Pteriomorphia</taxon>
        <taxon>Mytilida</taxon>
        <taxon>Mytiloidea</taxon>
        <taxon>Mytilidae</taxon>
        <taxon>Mytilinae</taxon>
        <taxon>Mytilus</taxon>
    </lineage>
</organism>
<feature type="transmembrane region" description="Helical" evidence="1">
    <location>
        <begin position="337"/>
        <end position="370"/>
    </location>
</feature>
<dbReference type="AlphaFoldDB" id="A0A6J8A3A5"/>
<dbReference type="EMBL" id="CACVKT020000562">
    <property type="protein sequence ID" value="CAC5360367.1"/>
    <property type="molecule type" value="Genomic_DNA"/>
</dbReference>
<feature type="transmembrane region" description="Helical" evidence="1">
    <location>
        <begin position="391"/>
        <end position="415"/>
    </location>
</feature>
<keyword evidence="1" id="KW-1133">Transmembrane helix</keyword>
<dbReference type="Gene3D" id="3.40.50.300">
    <property type="entry name" value="P-loop containing nucleotide triphosphate hydrolases"/>
    <property type="match status" value="1"/>
</dbReference>